<feature type="transmembrane region" description="Helical" evidence="2">
    <location>
        <begin position="229"/>
        <end position="246"/>
    </location>
</feature>
<feature type="region of interest" description="Disordered" evidence="1">
    <location>
        <begin position="189"/>
        <end position="208"/>
    </location>
</feature>
<keyword evidence="4" id="KW-1185">Reference proteome</keyword>
<keyword evidence="2" id="KW-0472">Membrane</keyword>
<dbReference type="PANTHER" id="PTHR34797:SF1">
    <property type="entry name" value="ATG8-INTERACTING PROTEIN 2"/>
    <property type="match status" value="1"/>
</dbReference>
<name>A0AAV6LM87_9ERIC</name>
<dbReference type="PANTHER" id="PTHR34797">
    <property type="entry name" value="ATG8-INTERACTING PROTEIN 2"/>
    <property type="match status" value="1"/>
</dbReference>
<dbReference type="Proteomes" id="UP000823749">
    <property type="component" value="Chromosome 1"/>
</dbReference>
<gene>
    <name evidence="3" type="ORF">RHGRI_001657</name>
</gene>
<dbReference type="AlphaFoldDB" id="A0AAV6LM87"/>
<feature type="compositionally biased region" description="Basic and acidic residues" evidence="1">
    <location>
        <begin position="197"/>
        <end position="207"/>
    </location>
</feature>
<feature type="compositionally biased region" description="Acidic residues" evidence="1">
    <location>
        <begin position="39"/>
        <end position="52"/>
    </location>
</feature>
<evidence type="ECO:0008006" key="5">
    <source>
        <dbReference type="Google" id="ProtNLM"/>
    </source>
</evidence>
<feature type="region of interest" description="Disordered" evidence="1">
    <location>
        <begin position="146"/>
        <end position="173"/>
    </location>
</feature>
<organism evidence="3 4">
    <name type="scientific">Rhododendron griersonianum</name>
    <dbReference type="NCBI Taxonomy" id="479676"/>
    <lineage>
        <taxon>Eukaryota</taxon>
        <taxon>Viridiplantae</taxon>
        <taxon>Streptophyta</taxon>
        <taxon>Embryophyta</taxon>
        <taxon>Tracheophyta</taxon>
        <taxon>Spermatophyta</taxon>
        <taxon>Magnoliopsida</taxon>
        <taxon>eudicotyledons</taxon>
        <taxon>Gunneridae</taxon>
        <taxon>Pentapetalae</taxon>
        <taxon>asterids</taxon>
        <taxon>Ericales</taxon>
        <taxon>Ericaceae</taxon>
        <taxon>Ericoideae</taxon>
        <taxon>Rhodoreae</taxon>
        <taxon>Rhododendron</taxon>
    </lineage>
</organism>
<reference evidence="3" key="1">
    <citation type="submission" date="2020-08" db="EMBL/GenBank/DDBJ databases">
        <title>Plant Genome Project.</title>
        <authorList>
            <person name="Zhang R.-G."/>
        </authorList>
    </citation>
    <scope>NUCLEOTIDE SEQUENCE</scope>
    <source>
        <strain evidence="3">WSP0</strain>
        <tissue evidence="3">Leaf</tissue>
    </source>
</reference>
<comment type="caution">
    <text evidence="3">The sequence shown here is derived from an EMBL/GenBank/DDBJ whole genome shotgun (WGS) entry which is preliminary data.</text>
</comment>
<evidence type="ECO:0000256" key="1">
    <source>
        <dbReference type="SAM" id="MobiDB-lite"/>
    </source>
</evidence>
<feature type="region of interest" description="Disordered" evidence="1">
    <location>
        <begin position="24"/>
        <end position="52"/>
    </location>
</feature>
<protein>
    <recommendedName>
        <fullName evidence="5">ATG8-interacting protein 1</fullName>
    </recommendedName>
</protein>
<evidence type="ECO:0000313" key="3">
    <source>
        <dbReference type="EMBL" id="KAG5565804.1"/>
    </source>
</evidence>
<dbReference type="InterPro" id="IPR040304">
    <property type="entry name" value="ATG8-IP-1/2"/>
</dbReference>
<accession>A0AAV6LM87</accession>
<proteinExistence type="predicted"/>
<dbReference type="EMBL" id="JACTNZ010000001">
    <property type="protein sequence ID" value="KAG5565804.1"/>
    <property type="molecule type" value="Genomic_DNA"/>
</dbReference>
<evidence type="ECO:0000256" key="2">
    <source>
        <dbReference type="SAM" id="Phobius"/>
    </source>
</evidence>
<evidence type="ECO:0000313" key="4">
    <source>
        <dbReference type="Proteomes" id="UP000823749"/>
    </source>
</evidence>
<sequence>MADNEEGEKNTSRGNEWEVVSLSASAYAAAPGPERVELNDNDEGNTAGEDEAETSRAMFMSGHFVFPPSQHENLPLEPENIEIEDIRRIDVIDPELEAEEGGRSDAKDDDNWSIKGLAVPDEFPGIQFFDEKCNRLQGVYLIEKEQSPHSGPEFSSFHGETTEGGSPTYEEHTVIPGPVERLEGSLDSDISQLPKPAKKDNYDRSDPPGEGWWRRRACSLYAQAKEANAFWSIFVAAAVMGLVILGQHWQQERWQALQLKWQVSVNDAKMGRMLGPISRLKDVIVGGSRRGSFIRGSSTTES</sequence>
<keyword evidence="2" id="KW-0812">Transmembrane</keyword>
<keyword evidence="2" id="KW-1133">Transmembrane helix</keyword>